<evidence type="ECO:0000313" key="1">
    <source>
        <dbReference type="EMBL" id="KAJ7616423.1"/>
    </source>
</evidence>
<feature type="non-terminal residue" evidence="1">
    <location>
        <position position="110"/>
    </location>
</feature>
<keyword evidence="2" id="KW-1185">Reference proteome</keyword>
<name>A0AAD7FEX3_9AGAR</name>
<organism evidence="1 2">
    <name type="scientific">Roridomyces roridus</name>
    <dbReference type="NCBI Taxonomy" id="1738132"/>
    <lineage>
        <taxon>Eukaryota</taxon>
        <taxon>Fungi</taxon>
        <taxon>Dikarya</taxon>
        <taxon>Basidiomycota</taxon>
        <taxon>Agaricomycotina</taxon>
        <taxon>Agaricomycetes</taxon>
        <taxon>Agaricomycetidae</taxon>
        <taxon>Agaricales</taxon>
        <taxon>Marasmiineae</taxon>
        <taxon>Mycenaceae</taxon>
        <taxon>Roridomyces</taxon>
    </lineage>
</organism>
<dbReference type="AlphaFoldDB" id="A0AAD7FEX3"/>
<sequence>MQFRLLRNHFYNSRNICSSSGSGDTYHSPQRQSHPGRPGYADLHIHAARNLKWFQGLDTLHRHAALEAIYDSAESFPQPRCHPETRIKMLDDLCRRLNDPGIRVIWLHGA</sequence>
<gene>
    <name evidence="1" type="ORF">FB45DRAFT_757223</name>
</gene>
<dbReference type="Proteomes" id="UP001221142">
    <property type="component" value="Unassembled WGS sequence"/>
</dbReference>
<dbReference type="EMBL" id="JARKIF010000022">
    <property type="protein sequence ID" value="KAJ7616423.1"/>
    <property type="molecule type" value="Genomic_DNA"/>
</dbReference>
<reference evidence="1" key="1">
    <citation type="submission" date="2023-03" db="EMBL/GenBank/DDBJ databases">
        <title>Massive genome expansion in bonnet fungi (Mycena s.s.) driven by repeated elements and novel gene families across ecological guilds.</title>
        <authorList>
            <consortium name="Lawrence Berkeley National Laboratory"/>
            <person name="Harder C.B."/>
            <person name="Miyauchi S."/>
            <person name="Viragh M."/>
            <person name="Kuo A."/>
            <person name="Thoen E."/>
            <person name="Andreopoulos B."/>
            <person name="Lu D."/>
            <person name="Skrede I."/>
            <person name="Drula E."/>
            <person name="Henrissat B."/>
            <person name="Morin E."/>
            <person name="Kohler A."/>
            <person name="Barry K."/>
            <person name="LaButti K."/>
            <person name="Morin E."/>
            <person name="Salamov A."/>
            <person name="Lipzen A."/>
            <person name="Mereny Z."/>
            <person name="Hegedus B."/>
            <person name="Baldrian P."/>
            <person name="Stursova M."/>
            <person name="Weitz H."/>
            <person name="Taylor A."/>
            <person name="Grigoriev I.V."/>
            <person name="Nagy L.G."/>
            <person name="Martin F."/>
            <person name="Kauserud H."/>
        </authorList>
    </citation>
    <scope>NUCLEOTIDE SEQUENCE</scope>
    <source>
        <strain evidence="1">9284</strain>
    </source>
</reference>
<accession>A0AAD7FEX3</accession>
<proteinExistence type="predicted"/>
<protein>
    <submittedName>
        <fullName evidence="1">Uncharacterized protein</fullName>
    </submittedName>
</protein>
<comment type="caution">
    <text evidence="1">The sequence shown here is derived from an EMBL/GenBank/DDBJ whole genome shotgun (WGS) entry which is preliminary data.</text>
</comment>
<evidence type="ECO:0000313" key="2">
    <source>
        <dbReference type="Proteomes" id="UP001221142"/>
    </source>
</evidence>